<feature type="repeat" description="PPR" evidence="3">
    <location>
        <begin position="407"/>
        <end position="441"/>
    </location>
</feature>
<dbReference type="FunFam" id="1.25.40.10:FF:000558">
    <property type="entry name" value="Pentatricopeptide repeat-containing protein At5g39710"/>
    <property type="match status" value="1"/>
</dbReference>
<gene>
    <name evidence="4" type="ORF">Nepgr_021376</name>
</gene>
<name>A0AAD3SXE7_NEPGR</name>
<comment type="similarity">
    <text evidence="1">Belongs to the PPR family. P subfamily.</text>
</comment>
<dbReference type="EMBL" id="BSYO01000020">
    <property type="protein sequence ID" value="GMH19535.1"/>
    <property type="molecule type" value="Genomic_DNA"/>
</dbReference>
<evidence type="ECO:0008006" key="6">
    <source>
        <dbReference type="Google" id="ProtNLM"/>
    </source>
</evidence>
<feature type="repeat" description="PPR" evidence="3">
    <location>
        <begin position="225"/>
        <end position="259"/>
    </location>
</feature>
<feature type="repeat" description="PPR" evidence="3">
    <location>
        <begin position="330"/>
        <end position="364"/>
    </location>
</feature>
<evidence type="ECO:0000313" key="4">
    <source>
        <dbReference type="EMBL" id="GMH19535.1"/>
    </source>
</evidence>
<feature type="repeat" description="PPR" evidence="3">
    <location>
        <begin position="260"/>
        <end position="294"/>
    </location>
</feature>
<dbReference type="GO" id="GO:0003729">
    <property type="term" value="F:mRNA binding"/>
    <property type="evidence" value="ECO:0007669"/>
    <property type="project" value="TreeGrafter"/>
</dbReference>
<dbReference type="Pfam" id="PF12854">
    <property type="entry name" value="PPR_1"/>
    <property type="match status" value="2"/>
</dbReference>
<keyword evidence="5" id="KW-1185">Reference proteome</keyword>
<organism evidence="4 5">
    <name type="scientific">Nepenthes gracilis</name>
    <name type="common">Slender pitcher plant</name>
    <dbReference type="NCBI Taxonomy" id="150966"/>
    <lineage>
        <taxon>Eukaryota</taxon>
        <taxon>Viridiplantae</taxon>
        <taxon>Streptophyta</taxon>
        <taxon>Embryophyta</taxon>
        <taxon>Tracheophyta</taxon>
        <taxon>Spermatophyta</taxon>
        <taxon>Magnoliopsida</taxon>
        <taxon>eudicotyledons</taxon>
        <taxon>Gunneridae</taxon>
        <taxon>Pentapetalae</taxon>
        <taxon>Caryophyllales</taxon>
        <taxon>Nepenthaceae</taxon>
        <taxon>Nepenthes</taxon>
    </lineage>
</organism>
<sequence>MGYKVMMNWSKQITTSQVEQLIRAEKDLHKAVMIFDSATAEYSNGFRHDHKTFGLMISRLVSSNQFMKAEEILDRMEEEKCKTTEEIFLNICRAYGRVHKPLDVIRIFQKMNDFHCELSDRSYITVLSILVAENRLKMALKFYRYMRKMGVRPSVVSLNVLIKALCMNSGTIDAAFRMFREMPNRGCPPDSYSYGTLISGLCKFGRIDDANELFREMEARDCLPSVVTYSSLINGLCKFEKLPEAMDMFKEMGRKGIRPNVFTYSSLMDGFCKCGHSSQAVELFNMMVSERLSPNMITYTILINGLCKEGKIKEALELFDRMKLQGLKPDAGLYWKIIGGFCDERKFQEAANFLDEMVLGAVSPNRLNWSVLVKIHNTVVRGLCTEIDTKRAFCLYLSMKTRGITIEPITYSSLVKCFCKKGDSLKAGDIVDEMVLDGCVPDKEIWKGIFDEFWDQRKGREADELIQLLLMGNFVEAEFTT</sequence>
<evidence type="ECO:0000256" key="2">
    <source>
        <dbReference type="ARBA" id="ARBA00022737"/>
    </source>
</evidence>
<dbReference type="PANTHER" id="PTHR47938:SF35">
    <property type="entry name" value="PENTATRICOPEPTIDE REPEAT-CONTAINING PROTEIN 4, MITOCHONDRIAL-RELATED"/>
    <property type="match status" value="1"/>
</dbReference>
<dbReference type="Gene3D" id="1.25.40.10">
    <property type="entry name" value="Tetratricopeptide repeat domain"/>
    <property type="match status" value="4"/>
</dbReference>
<keyword evidence="2" id="KW-0677">Repeat</keyword>
<proteinExistence type="inferred from homology"/>
<feature type="repeat" description="PPR" evidence="3">
    <location>
        <begin position="119"/>
        <end position="153"/>
    </location>
</feature>
<reference evidence="4" key="1">
    <citation type="submission" date="2023-05" db="EMBL/GenBank/DDBJ databases">
        <title>Nepenthes gracilis genome sequencing.</title>
        <authorList>
            <person name="Fukushima K."/>
        </authorList>
    </citation>
    <scope>NUCLEOTIDE SEQUENCE</scope>
    <source>
        <strain evidence="4">SING2019-196</strain>
    </source>
</reference>
<feature type="repeat" description="PPR" evidence="3">
    <location>
        <begin position="154"/>
        <end position="189"/>
    </location>
</feature>
<accession>A0AAD3SXE7</accession>
<feature type="repeat" description="PPR" evidence="3">
    <location>
        <begin position="295"/>
        <end position="329"/>
    </location>
</feature>
<feature type="repeat" description="PPR" evidence="3">
    <location>
        <begin position="49"/>
        <end position="83"/>
    </location>
</feature>
<evidence type="ECO:0000256" key="3">
    <source>
        <dbReference type="PROSITE-ProRule" id="PRU00708"/>
    </source>
</evidence>
<dbReference type="Pfam" id="PF01535">
    <property type="entry name" value="PPR"/>
    <property type="match status" value="2"/>
</dbReference>
<feature type="repeat" description="PPR" evidence="3">
    <location>
        <begin position="190"/>
        <end position="224"/>
    </location>
</feature>
<dbReference type="InterPro" id="IPR002885">
    <property type="entry name" value="PPR_rpt"/>
</dbReference>
<dbReference type="PROSITE" id="PS51375">
    <property type="entry name" value="PPR"/>
    <property type="match status" value="9"/>
</dbReference>
<dbReference type="InterPro" id="IPR011990">
    <property type="entry name" value="TPR-like_helical_dom_sf"/>
</dbReference>
<dbReference type="Pfam" id="PF13041">
    <property type="entry name" value="PPR_2"/>
    <property type="match status" value="3"/>
</dbReference>
<evidence type="ECO:0000313" key="5">
    <source>
        <dbReference type="Proteomes" id="UP001279734"/>
    </source>
</evidence>
<comment type="caution">
    <text evidence="4">The sequence shown here is derived from an EMBL/GenBank/DDBJ whole genome shotgun (WGS) entry which is preliminary data.</text>
</comment>
<dbReference type="NCBIfam" id="TIGR00756">
    <property type="entry name" value="PPR"/>
    <property type="match status" value="8"/>
</dbReference>
<dbReference type="PANTHER" id="PTHR47938">
    <property type="entry name" value="RESPIRATORY COMPLEX I CHAPERONE (CIA84), PUTATIVE (AFU_ORTHOLOGUE AFUA_2G06020)-RELATED"/>
    <property type="match status" value="1"/>
</dbReference>
<protein>
    <recommendedName>
        <fullName evidence="6">Pentatricopeptide repeat-containing protein</fullName>
    </recommendedName>
</protein>
<dbReference type="Proteomes" id="UP001279734">
    <property type="component" value="Unassembled WGS sequence"/>
</dbReference>
<evidence type="ECO:0000256" key="1">
    <source>
        <dbReference type="ARBA" id="ARBA00007626"/>
    </source>
</evidence>
<dbReference type="AlphaFoldDB" id="A0AAD3SXE7"/>